<dbReference type="InterPro" id="IPR001173">
    <property type="entry name" value="Glyco_trans_2-like"/>
</dbReference>
<dbReference type="PANTHER" id="PTHR48090">
    <property type="entry name" value="UNDECAPRENYL-PHOSPHATE 4-DEOXY-4-FORMAMIDO-L-ARABINOSE TRANSFERASE-RELATED"/>
    <property type="match status" value="1"/>
</dbReference>
<dbReference type="Proteomes" id="UP000199541">
    <property type="component" value="Unassembled WGS sequence"/>
</dbReference>
<dbReference type="CDD" id="cd04179">
    <property type="entry name" value="DPM_DPG-synthase_like"/>
    <property type="match status" value="1"/>
</dbReference>
<sequence length="230" mass="24753">MTAISCIIPVHNEAPRIAAVLAAVAGHPDLEEVIVVDDGSTDGTGDLVAELIASAANTRLIRLHPNRGKTGALSVGISEASAPLLMLIDGDLLGLTADHVAALAAPVRAGLAEMSISLRDNAPRPWHWIGLDYISGERVLPRAVLQEGIAALDALPRFGFEVHLNSLALRQGVRISVVRWRGVRSPLKGAKMGRWRGIKADLRMMGDIFRTVPPHRIVAQIARMRARRVH</sequence>
<evidence type="ECO:0000313" key="8">
    <source>
        <dbReference type="Proteomes" id="UP000199541"/>
    </source>
</evidence>
<comment type="caution">
    <text evidence="7">The sequence shown here is derived from an EMBL/GenBank/DDBJ whole genome shotgun (WGS) entry which is preliminary data.</text>
</comment>
<organism evidence="7 8">
    <name type="scientific">Allgaiera indica</name>
    <dbReference type="NCBI Taxonomy" id="765699"/>
    <lineage>
        <taxon>Bacteria</taxon>
        <taxon>Pseudomonadati</taxon>
        <taxon>Pseudomonadota</taxon>
        <taxon>Alphaproteobacteria</taxon>
        <taxon>Rhodobacterales</taxon>
        <taxon>Paracoccaceae</taxon>
        <taxon>Allgaiera</taxon>
    </lineage>
</organism>
<proteinExistence type="inferred from homology"/>
<comment type="similarity">
    <text evidence="2">Belongs to the glycosyltransferase 2 family.</text>
</comment>
<evidence type="ECO:0000256" key="4">
    <source>
        <dbReference type="ARBA" id="ARBA00022679"/>
    </source>
</evidence>
<dbReference type="PANTHER" id="PTHR48090:SF10">
    <property type="entry name" value="GLUCOSYL-3-PHOSPHOGLYCERATE SYNTHASE"/>
    <property type="match status" value="1"/>
</dbReference>
<feature type="domain" description="Glycosyltransferase 2-like" evidence="6">
    <location>
        <begin position="5"/>
        <end position="109"/>
    </location>
</feature>
<protein>
    <submittedName>
        <fullName evidence="7">Glycosyltransferase involved in cell wall bisynthesis</fullName>
    </submittedName>
</protein>
<name>A0A1H3AJP1_9RHOB</name>
<keyword evidence="5" id="KW-0460">Magnesium</keyword>
<evidence type="ECO:0000256" key="5">
    <source>
        <dbReference type="ARBA" id="ARBA00022842"/>
    </source>
</evidence>
<dbReference type="RefSeq" id="WP_035846641.1">
    <property type="nucleotide sequence ID" value="NZ_BNAB01000009.1"/>
</dbReference>
<dbReference type="SUPFAM" id="SSF53448">
    <property type="entry name" value="Nucleotide-diphospho-sugar transferases"/>
    <property type="match status" value="1"/>
</dbReference>
<evidence type="ECO:0000256" key="3">
    <source>
        <dbReference type="ARBA" id="ARBA00022676"/>
    </source>
</evidence>
<evidence type="ECO:0000259" key="6">
    <source>
        <dbReference type="Pfam" id="PF00535"/>
    </source>
</evidence>
<keyword evidence="4" id="KW-0808">Transferase</keyword>
<dbReference type="EMBL" id="FNOB01000013">
    <property type="protein sequence ID" value="SDX29932.1"/>
    <property type="molecule type" value="Genomic_DNA"/>
</dbReference>
<evidence type="ECO:0000256" key="2">
    <source>
        <dbReference type="ARBA" id="ARBA00006739"/>
    </source>
</evidence>
<dbReference type="Gene3D" id="3.90.550.10">
    <property type="entry name" value="Spore Coat Polysaccharide Biosynthesis Protein SpsA, Chain A"/>
    <property type="match status" value="1"/>
</dbReference>
<dbReference type="Pfam" id="PF00535">
    <property type="entry name" value="Glycos_transf_2"/>
    <property type="match status" value="1"/>
</dbReference>
<accession>A0A1H3AJP1</accession>
<evidence type="ECO:0000256" key="1">
    <source>
        <dbReference type="ARBA" id="ARBA00001946"/>
    </source>
</evidence>
<gene>
    <name evidence="7" type="ORF">SAMN05444006_11367</name>
</gene>
<dbReference type="InterPro" id="IPR050256">
    <property type="entry name" value="Glycosyltransferase_2"/>
</dbReference>
<evidence type="ECO:0000313" key="7">
    <source>
        <dbReference type="EMBL" id="SDX29932.1"/>
    </source>
</evidence>
<comment type="cofactor">
    <cofactor evidence="1">
        <name>Mg(2+)</name>
        <dbReference type="ChEBI" id="CHEBI:18420"/>
    </cofactor>
</comment>
<reference evidence="7 8" key="1">
    <citation type="submission" date="2016-10" db="EMBL/GenBank/DDBJ databases">
        <authorList>
            <person name="Varghese N."/>
            <person name="Submissions S."/>
        </authorList>
    </citation>
    <scope>NUCLEOTIDE SEQUENCE [LARGE SCALE GENOMIC DNA]</scope>
    <source>
        <strain evidence="7 8">DSM 24802</strain>
    </source>
</reference>
<dbReference type="InterPro" id="IPR029044">
    <property type="entry name" value="Nucleotide-diphossugar_trans"/>
</dbReference>
<keyword evidence="3" id="KW-0328">Glycosyltransferase</keyword>
<keyword evidence="8" id="KW-1185">Reference proteome</keyword>